<protein>
    <submittedName>
        <fullName evidence="1">16984_t:CDS:1</fullName>
    </submittedName>
</protein>
<gene>
    <name evidence="1" type="ORF">RPERSI_LOCUS35842</name>
</gene>
<accession>A0ACA9SWW8</accession>
<evidence type="ECO:0000313" key="2">
    <source>
        <dbReference type="Proteomes" id="UP000789920"/>
    </source>
</evidence>
<keyword evidence="2" id="KW-1185">Reference proteome</keyword>
<proteinExistence type="predicted"/>
<organism evidence="1 2">
    <name type="scientific">Racocetra persica</name>
    <dbReference type="NCBI Taxonomy" id="160502"/>
    <lineage>
        <taxon>Eukaryota</taxon>
        <taxon>Fungi</taxon>
        <taxon>Fungi incertae sedis</taxon>
        <taxon>Mucoromycota</taxon>
        <taxon>Glomeromycotina</taxon>
        <taxon>Glomeromycetes</taxon>
        <taxon>Diversisporales</taxon>
        <taxon>Gigasporaceae</taxon>
        <taxon>Racocetra</taxon>
    </lineage>
</organism>
<name>A0ACA9SWW8_9GLOM</name>
<feature type="non-terminal residue" evidence="1">
    <location>
        <position position="1"/>
    </location>
</feature>
<dbReference type="EMBL" id="CAJVQC010168102">
    <property type="protein sequence ID" value="CAG8849927.1"/>
    <property type="molecule type" value="Genomic_DNA"/>
</dbReference>
<sequence length="101" mass="11966">GFDGQDYVEFILDFLKASYKYPRLNNLIQNNIMKRHLVNESNVYKIRNLSHECKADLLKNYCEKYIERNEDILNAIKPTQNIPHNYADTQNIPQNCTDSRD</sequence>
<dbReference type="Proteomes" id="UP000789920">
    <property type="component" value="Unassembled WGS sequence"/>
</dbReference>
<evidence type="ECO:0000313" key="1">
    <source>
        <dbReference type="EMBL" id="CAG8849927.1"/>
    </source>
</evidence>
<comment type="caution">
    <text evidence="1">The sequence shown here is derived from an EMBL/GenBank/DDBJ whole genome shotgun (WGS) entry which is preliminary data.</text>
</comment>
<reference evidence="1" key="1">
    <citation type="submission" date="2021-06" db="EMBL/GenBank/DDBJ databases">
        <authorList>
            <person name="Kallberg Y."/>
            <person name="Tangrot J."/>
            <person name="Rosling A."/>
        </authorList>
    </citation>
    <scope>NUCLEOTIDE SEQUENCE</scope>
    <source>
        <strain evidence="1">MA461A</strain>
    </source>
</reference>